<evidence type="ECO:0000259" key="2">
    <source>
        <dbReference type="PROSITE" id="PS51272"/>
    </source>
</evidence>
<dbReference type="PROSITE" id="PS51272">
    <property type="entry name" value="SLH"/>
    <property type="match status" value="1"/>
</dbReference>
<reference evidence="3 4" key="1">
    <citation type="submission" date="2022-05" db="EMBL/GenBank/DDBJ databases">
        <title>Genome Sequencing of Bee-Associated Microbes.</title>
        <authorList>
            <person name="Dunlap C."/>
        </authorList>
    </citation>
    <scope>NUCLEOTIDE SEQUENCE [LARGE SCALE GENOMIC DNA]</scope>
    <source>
        <strain evidence="3 4">NRRL B-14421</strain>
    </source>
</reference>
<feature type="chain" id="PRO_5047137071" evidence="1">
    <location>
        <begin position="29"/>
        <end position="327"/>
    </location>
</feature>
<name>A0ABT4G5J4_9BACL</name>
<gene>
    <name evidence="3" type="ORF">M5X19_00630</name>
</gene>
<evidence type="ECO:0000313" key="4">
    <source>
        <dbReference type="Proteomes" id="UP001527099"/>
    </source>
</evidence>
<proteinExistence type="predicted"/>
<sequence>MKNFKQTLSIGICAVCCFVSLTGVATFANESSFSDVSRDYWAYSNIQWAMNHNVINGYPDGTFKPNQVVSQSEWFAMLIRAFQPSDFKNDSKSSGWDASYQDYAAKIGLTSIVSDKSHLTRGNIAEYLTEASGKHYNTDDSIQYILDIGLSEGKSSKSVSGFKKNDFVTRSEAITFIERFNQKFSQLSTSPSGVETYKGAEDSSIYENTKYNFTLKLPDNWKDKYEIKEQNNADAHIDNVVFISKANKTSGGVLFMISIWSKADWDVQGDDIMKNTHTIKLAERGDKVFTITTPSDVETDSSNPSAKSEYNNMFNSIKDIQSTFTLQ</sequence>
<feature type="signal peptide" evidence="1">
    <location>
        <begin position="1"/>
        <end position="28"/>
    </location>
</feature>
<keyword evidence="4" id="KW-1185">Reference proteome</keyword>
<dbReference type="RefSeq" id="WP_029196662.1">
    <property type="nucleotide sequence ID" value="NZ_JAMDMW010000032.1"/>
</dbReference>
<protein>
    <submittedName>
        <fullName evidence="3">S-layer homology domain-containing protein</fullName>
    </submittedName>
</protein>
<comment type="caution">
    <text evidence="3">The sequence shown here is derived from an EMBL/GenBank/DDBJ whole genome shotgun (WGS) entry which is preliminary data.</text>
</comment>
<keyword evidence="1" id="KW-0732">Signal</keyword>
<dbReference type="Pfam" id="PF00395">
    <property type="entry name" value="SLH"/>
    <property type="match status" value="1"/>
</dbReference>
<dbReference type="Proteomes" id="UP001527099">
    <property type="component" value="Unassembled WGS sequence"/>
</dbReference>
<accession>A0ABT4G5J4</accession>
<organism evidence="3 4">
    <name type="scientific">Paenibacillus alginolyticus</name>
    <dbReference type="NCBI Taxonomy" id="59839"/>
    <lineage>
        <taxon>Bacteria</taxon>
        <taxon>Bacillati</taxon>
        <taxon>Bacillota</taxon>
        <taxon>Bacilli</taxon>
        <taxon>Bacillales</taxon>
        <taxon>Paenibacillaceae</taxon>
        <taxon>Paenibacillus</taxon>
    </lineage>
</organism>
<feature type="domain" description="SLH" evidence="2">
    <location>
        <begin position="29"/>
        <end position="92"/>
    </location>
</feature>
<evidence type="ECO:0000256" key="1">
    <source>
        <dbReference type="SAM" id="SignalP"/>
    </source>
</evidence>
<evidence type="ECO:0000313" key="3">
    <source>
        <dbReference type="EMBL" id="MCY9691436.1"/>
    </source>
</evidence>
<dbReference type="InterPro" id="IPR001119">
    <property type="entry name" value="SLH_dom"/>
</dbReference>
<dbReference type="EMBL" id="JAMDMX010000001">
    <property type="protein sequence ID" value="MCY9691436.1"/>
    <property type="molecule type" value="Genomic_DNA"/>
</dbReference>